<dbReference type="RefSeq" id="WP_197003743.1">
    <property type="nucleotide sequence ID" value="NZ_BONS01000016.1"/>
</dbReference>
<evidence type="ECO:0000256" key="2">
    <source>
        <dbReference type="ARBA" id="ARBA00023326"/>
    </source>
</evidence>
<sequence length="643" mass="66939">MLGLSVTPTLTDTSWGELISASSSEPEALTGVPADDPAAGLVFEGLKPAPKGNKCVGEYLVGDQCSHGPDPAPAGLNPRGEVKAVAPARAADKAPTAGLLAVPTLTELAQSVGALAPVASDSPLLAAAGSEPGAPVTPAASGVVCDGDGRTGKRVQLLYGYESGQANRFNEYLNSFRTWAAGIEKIYDLSAQQTGGSRHVRFVTSADCTVDVLAVELPAGSFGNFDGTINALKKLGYSSKDRKYVLFAESKVYCGIGTLYNDHRPTQDNTNNNVASYSRVDSGCWGAAVAAHELTHNLGAVQDNSPNHSKYGHCTDDYDLMCYNDGPGTVMRSVCTDKTMEERLDCNHDDYFTTAAKSGSYLASNWNVASSGWLIEGTGNPNPNPSPSPSTSPTTKPTTKPTDRPTEKPSPTGSPTRTAGPTPTGTGNPKPTLTVRDIRQTSVGLTWPAAAPGTRYTVVFDGRAIGTVQSTAVRVTGLRPGTEYRVAITVGSAAYTPEVTFTSASAAGVPTGKELTMANAYTGQNVDLTASRRADGTPIIAYAPHGYANQRWVLTPAAGDTVLIRSVASGKCVSSLGDPAAGVPLVQYACDPQSAGQRWKITATADGYTLSNGRFDVGIGEGGQLVLQTPAHTRAQRWSLTSS</sequence>
<feature type="compositionally biased region" description="Low complexity" evidence="3">
    <location>
        <begin position="409"/>
        <end position="434"/>
    </location>
</feature>
<dbReference type="GO" id="GO:0008237">
    <property type="term" value="F:metallopeptidase activity"/>
    <property type="evidence" value="ECO:0007669"/>
    <property type="project" value="InterPro"/>
</dbReference>
<dbReference type="AlphaFoldDB" id="A0A8J7GAJ5"/>
<reference evidence="6" key="1">
    <citation type="submission" date="2020-11" db="EMBL/GenBank/DDBJ databases">
        <title>Sequencing the genomes of 1000 actinobacteria strains.</title>
        <authorList>
            <person name="Klenk H.-P."/>
        </authorList>
    </citation>
    <scope>NUCLEOTIDE SEQUENCE</scope>
    <source>
        <strain evidence="6">DSM 45356</strain>
    </source>
</reference>
<dbReference type="GO" id="GO:0016798">
    <property type="term" value="F:hydrolase activity, acting on glycosyl bonds"/>
    <property type="evidence" value="ECO:0007669"/>
    <property type="project" value="UniProtKB-KW"/>
</dbReference>
<dbReference type="InterPro" id="IPR036116">
    <property type="entry name" value="FN3_sf"/>
</dbReference>
<name>A0A8J7GAJ5_9ACTN</name>
<dbReference type="GO" id="GO:0000272">
    <property type="term" value="P:polysaccharide catabolic process"/>
    <property type="evidence" value="ECO:0007669"/>
    <property type="project" value="UniProtKB-KW"/>
</dbReference>
<evidence type="ECO:0000256" key="3">
    <source>
        <dbReference type="SAM" id="MobiDB-lite"/>
    </source>
</evidence>
<accession>A0A8J7GAJ5</accession>
<comment type="caution">
    <text evidence="6">The sequence shown here is derived from an EMBL/GenBank/DDBJ whole genome shotgun (WGS) entry which is preliminary data.</text>
</comment>
<dbReference type="Gene3D" id="2.80.10.50">
    <property type="match status" value="1"/>
</dbReference>
<dbReference type="InterPro" id="IPR035992">
    <property type="entry name" value="Ricin_B-like_lectins"/>
</dbReference>
<dbReference type="Gene3D" id="2.60.40.10">
    <property type="entry name" value="Immunoglobulins"/>
    <property type="match status" value="1"/>
</dbReference>
<proteinExistence type="predicted"/>
<dbReference type="CDD" id="cd00063">
    <property type="entry name" value="FN3"/>
    <property type="match status" value="1"/>
</dbReference>
<evidence type="ECO:0000259" key="5">
    <source>
        <dbReference type="SMART" id="SM00458"/>
    </source>
</evidence>
<feature type="domain" description="Ricin B lectin" evidence="5">
    <location>
        <begin position="511"/>
        <end position="641"/>
    </location>
</feature>
<dbReference type="InterPro" id="IPR000772">
    <property type="entry name" value="Ricin_B_lectin"/>
</dbReference>
<feature type="domain" description="Fibronectin type-III" evidence="4">
    <location>
        <begin position="426"/>
        <end position="497"/>
    </location>
</feature>
<keyword evidence="2" id="KW-0624">Polysaccharide degradation</keyword>
<feature type="region of interest" description="Disordered" evidence="3">
    <location>
        <begin position="376"/>
        <end position="434"/>
    </location>
</feature>
<dbReference type="SUPFAM" id="SSF55486">
    <property type="entry name" value="Metalloproteases ('zincins'), catalytic domain"/>
    <property type="match status" value="1"/>
</dbReference>
<feature type="compositionally biased region" description="Low complexity" evidence="3">
    <location>
        <begin position="391"/>
        <end position="400"/>
    </location>
</feature>
<dbReference type="InterPro" id="IPR013783">
    <property type="entry name" value="Ig-like_fold"/>
</dbReference>
<dbReference type="PROSITE" id="PS50231">
    <property type="entry name" value="RICIN_B_LECTIN"/>
    <property type="match status" value="1"/>
</dbReference>
<dbReference type="CDD" id="cd00161">
    <property type="entry name" value="beta-trefoil_Ricin-like"/>
    <property type="match status" value="1"/>
</dbReference>
<dbReference type="EMBL" id="JADOUF010000001">
    <property type="protein sequence ID" value="MBG6136818.1"/>
    <property type="molecule type" value="Genomic_DNA"/>
</dbReference>
<dbReference type="SUPFAM" id="SSF49265">
    <property type="entry name" value="Fibronectin type III"/>
    <property type="match status" value="1"/>
</dbReference>
<dbReference type="SUPFAM" id="SSF50370">
    <property type="entry name" value="Ricin B-like lectins"/>
    <property type="match status" value="1"/>
</dbReference>
<evidence type="ECO:0000259" key="4">
    <source>
        <dbReference type="SMART" id="SM00060"/>
    </source>
</evidence>
<protein>
    <submittedName>
        <fullName evidence="6">Uncharacterized protein</fullName>
    </submittedName>
</protein>
<keyword evidence="2" id="KW-0119">Carbohydrate metabolism</keyword>
<dbReference type="Proteomes" id="UP000622552">
    <property type="component" value="Unassembled WGS sequence"/>
</dbReference>
<dbReference type="SMART" id="SM00458">
    <property type="entry name" value="RICIN"/>
    <property type="match status" value="1"/>
</dbReference>
<keyword evidence="1" id="KW-0326">Glycosidase</keyword>
<evidence type="ECO:0000256" key="1">
    <source>
        <dbReference type="ARBA" id="ARBA00023295"/>
    </source>
</evidence>
<dbReference type="SMART" id="SM00060">
    <property type="entry name" value="FN3"/>
    <property type="match status" value="1"/>
</dbReference>
<evidence type="ECO:0000313" key="7">
    <source>
        <dbReference type="Proteomes" id="UP000622552"/>
    </source>
</evidence>
<organism evidence="6 7">
    <name type="scientific">Longispora fulva</name>
    <dbReference type="NCBI Taxonomy" id="619741"/>
    <lineage>
        <taxon>Bacteria</taxon>
        <taxon>Bacillati</taxon>
        <taxon>Actinomycetota</taxon>
        <taxon>Actinomycetes</taxon>
        <taxon>Micromonosporales</taxon>
        <taxon>Micromonosporaceae</taxon>
        <taxon>Longispora</taxon>
    </lineage>
</organism>
<dbReference type="Gene3D" id="3.40.390.10">
    <property type="entry name" value="Collagenase (Catalytic Domain)"/>
    <property type="match status" value="1"/>
</dbReference>
<gene>
    <name evidence="6" type="ORF">IW245_003012</name>
</gene>
<dbReference type="Pfam" id="PF14200">
    <property type="entry name" value="RicinB_lectin_2"/>
    <property type="match status" value="1"/>
</dbReference>
<dbReference type="InterPro" id="IPR003961">
    <property type="entry name" value="FN3_dom"/>
</dbReference>
<dbReference type="InterPro" id="IPR024079">
    <property type="entry name" value="MetalloPept_cat_dom_sf"/>
</dbReference>
<keyword evidence="7" id="KW-1185">Reference proteome</keyword>
<dbReference type="Pfam" id="PF00041">
    <property type="entry name" value="fn3"/>
    <property type="match status" value="1"/>
</dbReference>
<evidence type="ECO:0000313" key="6">
    <source>
        <dbReference type="EMBL" id="MBG6136818.1"/>
    </source>
</evidence>
<keyword evidence="1" id="KW-0378">Hydrolase</keyword>